<dbReference type="GO" id="GO:0016887">
    <property type="term" value="F:ATP hydrolysis activity"/>
    <property type="evidence" value="ECO:0007669"/>
    <property type="project" value="TreeGrafter"/>
</dbReference>
<keyword evidence="2" id="KW-0067">ATP-binding</keyword>
<dbReference type="AlphaFoldDB" id="A0A212LRG8"/>
<dbReference type="PANTHER" id="PTHR43392">
    <property type="entry name" value="AAA-TYPE ATPASE FAMILY PROTEIN / ANKYRIN REPEAT FAMILY PROTEIN"/>
    <property type="match status" value="1"/>
</dbReference>
<dbReference type="SUPFAM" id="SSF52540">
    <property type="entry name" value="P-loop containing nucleoside triphosphate hydrolases"/>
    <property type="match status" value="1"/>
</dbReference>
<dbReference type="PRINTS" id="PR00819">
    <property type="entry name" value="CBXCFQXSUPER"/>
</dbReference>
<evidence type="ECO:0000256" key="1">
    <source>
        <dbReference type="ARBA" id="ARBA00022741"/>
    </source>
</evidence>
<proteinExistence type="predicted"/>
<evidence type="ECO:0000313" key="4">
    <source>
        <dbReference type="EMBL" id="SCM80116.1"/>
    </source>
</evidence>
<dbReference type="Gene3D" id="3.40.50.300">
    <property type="entry name" value="P-loop containing nucleotide triphosphate hydrolases"/>
    <property type="match status" value="1"/>
</dbReference>
<sequence length="145" mass="16724">MPVCILSLVKTMEDHKDEIILILAGYQQEMEKFMQTNPGLHSRFPIHIDFPDYNRQELLQIAEQLCAKRQYQLTVQAKSALLHSLNPPANNSDDKFGNARTVRNIIEKAIRRQAVRLISKHSTTREELMVIEPWDITGVEPCENV</sequence>
<accession>A0A212LRG8</accession>
<dbReference type="InterPro" id="IPR041627">
    <property type="entry name" value="AAA_lid_6"/>
</dbReference>
<evidence type="ECO:0000256" key="2">
    <source>
        <dbReference type="ARBA" id="ARBA00022840"/>
    </source>
</evidence>
<evidence type="ECO:0000259" key="3">
    <source>
        <dbReference type="Pfam" id="PF17866"/>
    </source>
</evidence>
<keyword evidence="1" id="KW-0547">Nucleotide-binding</keyword>
<gene>
    <name evidence="4" type="primary">spoVK</name>
    <name evidence="4" type="ORF">KL86SPO_30294</name>
</gene>
<dbReference type="Gene3D" id="1.10.8.60">
    <property type="match status" value="1"/>
</dbReference>
<dbReference type="EMBL" id="FMJE01000003">
    <property type="protein sequence ID" value="SCM80116.1"/>
    <property type="molecule type" value="Genomic_DNA"/>
</dbReference>
<reference evidence="4" key="1">
    <citation type="submission" date="2016-08" db="EMBL/GenBank/DDBJ databases">
        <authorList>
            <person name="Seilhamer J.J."/>
        </authorList>
    </citation>
    <scope>NUCLEOTIDE SEQUENCE</scope>
    <source>
        <strain evidence="4">86</strain>
    </source>
</reference>
<organism evidence="4">
    <name type="scientific">uncultured Sporomusa sp</name>
    <dbReference type="NCBI Taxonomy" id="307249"/>
    <lineage>
        <taxon>Bacteria</taxon>
        <taxon>Bacillati</taxon>
        <taxon>Bacillota</taxon>
        <taxon>Negativicutes</taxon>
        <taxon>Selenomonadales</taxon>
        <taxon>Sporomusaceae</taxon>
        <taxon>Sporomusa</taxon>
        <taxon>environmental samples</taxon>
    </lineage>
</organism>
<dbReference type="GO" id="GO:0005524">
    <property type="term" value="F:ATP binding"/>
    <property type="evidence" value="ECO:0007669"/>
    <property type="project" value="UniProtKB-KW"/>
</dbReference>
<dbReference type="Pfam" id="PF17866">
    <property type="entry name" value="AAA_lid_6"/>
    <property type="match status" value="1"/>
</dbReference>
<protein>
    <submittedName>
        <fullName evidence="4">Stage V sporulation protein K</fullName>
    </submittedName>
</protein>
<dbReference type="PANTHER" id="PTHR43392:SF2">
    <property type="entry name" value="AAA-TYPE ATPASE FAMILY PROTEIN _ ANKYRIN REPEAT FAMILY PROTEIN"/>
    <property type="match status" value="1"/>
</dbReference>
<dbReference type="InterPro" id="IPR000641">
    <property type="entry name" value="CbxX/CfxQ"/>
</dbReference>
<name>A0A212LRG8_9FIRM</name>
<dbReference type="InterPro" id="IPR050773">
    <property type="entry name" value="CbxX/CfxQ_RuBisCO_ESX"/>
</dbReference>
<feature type="domain" description="CbbX AAA lid" evidence="3">
    <location>
        <begin position="77"/>
        <end position="136"/>
    </location>
</feature>
<dbReference type="InterPro" id="IPR027417">
    <property type="entry name" value="P-loop_NTPase"/>
</dbReference>